<sequence length="71" mass="7769">MVGGDPDVSREFSSPTVTSYTESLAPRILMTSRFLTSASGHKSCRWSGFHENGSGAGLFRRSIFSRKTLVL</sequence>
<evidence type="ECO:0000313" key="3">
    <source>
        <dbReference type="EMBL" id="CAB0018538.1"/>
    </source>
</evidence>
<dbReference type="EMBL" id="CADCXU010032972">
    <property type="protein sequence ID" value="CAB0018538.1"/>
    <property type="molecule type" value="Genomic_DNA"/>
</dbReference>
<dbReference type="EMBL" id="CADCXU010015834">
    <property type="protein sequence ID" value="CAB0005047.1"/>
    <property type="molecule type" value="Genomic_DNA"/>
</dbReference>
<feature type="non-terminal residue" evidence="2">
    <location>
        <position position="71"/>
    </location>
</feature>
<evidence type="ECO:0000313" key="4">
    <source>
        <dbReference type="Proteomes" id="UP000479000"/>
    </source>
</evidence>
<dbReference type="AlphaFoldDB" id="A0A6H5GM13"/>
<dbReference type="Proteomes" id="UP000479000">
    <property type="component" value="Unassembled WGS sequence"/>
</dbReference>
<name>A0A6H5GM13_9HEMI</name>
<evidence type="ECO:0000313" key="2">
    <source>
        <dbReference type="EMBL" id="CAB0005047.1"/>
    </source>
</evidence>
<feature type="compositionally biased region" description="Polar residues" evidence="1">
    <location>
        <begin position="11"/>
        <end position="20"/>
    </location>
</feature>
<evidence type="ECO:0000256" key="1">
    <source>
        <dbReference type="SAM" id="MobiDB-lite"/>
    </source>
</evidence>
<feature type="region of interest" description="Disordered" evidence="1">
    <location>
        <begin position="1"/>
        <end position="20"/>
    </location>
</feature>
<gene>
    <name evidence="2" type="ORF">NTEN_LOCUS10524</name>
    <name evidence="3" type="ORF">NTEN_LOCUS22383</name>
</gene>
<reference evidence="2 4" key="1">
    <citation type="submission" date="2020-02" db="EMBL/GenBank/DDBJ databases">
        <authorList>
            <person name="Ferguson B K."/>
        </authorList>
    </citation>
    <scope>NUCLEOTIDE SEQUENCE [LARGE SCALE GENOMIC DNA]</scope>
</reference>
<accession>A0A6H5GM13</accession>
<organism evidence="2 4">
    <name type="scientific">Nesidiocoris tenuis</name>
    <dbReference type="NCBI Taxonomy" id="355587"/>
    <lineage>
        <taxon>Eukaryota</taxon>
        <taxon>Metazoa</taxon>
        <taxon>Ecdysozoa</taxon>
        <taxon>Arthropoda</taxon>
        <taxon>Hexapoda</taxon>
        <taxon>Insecta</taxon>
        <taxon>Pterygota</taxon>
        <taxon>Neoptera</taxon>
        <taxon>Paraneoptera</taxon>
        <taxon>Hemiptera</taxon>
        <taxon>Heteroptera</taxon>
        <taxon>Panheteroptera</taxon>
        <taxon>Cimicomorpha</taxon>
        <taxon>Miridae</taxon>
        <taxon>Dicyphina</taxon>
        <taxon>Nesidiocoris</taxon>
    </lineage>
</organism>
<protein>
    <submittedName>
        <fullName evidence="2">Uncharacterized protein</fullName>
    </submittedName>
</protein>
<proteinExistence type="predicted"/>
<keyword evidence="4" id="KW-1185">Reference proteome</keyword>